<dbReference type="Proteomes" id="UP000032564">
    <property type="component" value="Unassembled WGS sequence"/>
</dbReference>
<accession>A0ABR5D0N0</accession>
<feature type="compositionally biased region" description="Polar residues" evidence="1">
    <location>
        <begin position="78"/>
        <end position="94"/>
    </location>
</feature>
<dbReference type="EMBL" id="JWIT01000030">
    <property type="protein sequence ID" value="KJF70617.1"/>
    <property type="molecule type" value="Genomic_DNA"/>
</dbReference>
<dbReference type="RefSeq" id="WP_045023633.1">
    <property type="nucleotide sequence ID" value="NZ_CP166108.1"/>
</dbReference>
<feature type="region of interest" description="Disordered" evidence="1">
    <location>
        <begin position="73"/>
        <end position="94"/>
    </location>
</feature>
<name>A0ABR5D0N0_9HYPH</name>
<comment type="caution">
    <text evidence="2">The sequence shown here is derived from an EMBL/GenBank/DDBJ whole genome shotgun (WGS) entry which is preliminary data.</text>
</comment>
<gene>
    <name evidence="2" type="ORF">RP75_25395</name>
</gene>
<evidence type="ECO:0000256" key="1">
    <source>
        <dbReference type="SAM" id="MobiDB-lite"/>
    </source>
</evidence>
<protein>
    <submittedName>
        <fullName evidence="2">Uncharacterized protein</fullName>
    </submittedName>
</protein>
<proteinExistence type="predicted"/>
<sequence length="94" mass="10642">MFTETIGVDDLSLHIYQDVIDVARDLALATDEHMMIHVHTDRRHAVPVDEYMRACLQSALEKWPPLQMPKGLHASITAAKQQRTRSTGPSRCMS</sequence>
<dbReference type="SUPFAM" id="SSF54637">
    <property type="entry name" value="Thioesterase/thiol ester dehydrase-isomerase"/>
    <property type="match status" value="1"/>
</dbReference>
<reference evidence="2 3" key="1">
    <citation type="submission" date="2014-12" db="EMBL/GenBank/DDBJ databases">
        <authorList>
            <person name="Kuzmanovic N."/>
            <person name="Pulawska J."/>
            <person name="Obradovic A."/>
        </authorList>
    </citation>
    <scope>NUCLEOTIDE SEQUENCE [LARGE SCALE GENOMIC DNA]</scope>
    <source>
        <strain evidence="2 3">KFB 330</strain>
    </source>
</reference>
<evidence type="ECO:0000313" key="3">
    <source>
        <dbReference type="Proteomes" id="UP000032564"/>
    </source>
</evidence>
<organism evidence="2 3">
    <name type="scientific">Agrobacterium arsenijevicii</name>
    <dbReference type="NCBI Taxonomy" id="1585697"/>
    <lineage>
        <taxon>Bacteria</taxon>
        <taxon>Pseudomonadati</taxon>
        <taxon>Pseudomonadota</taxon>
        <taxon>Alphaproteobacteria</taxon>
        <taxon>Hyphomicrobiales</taxon>
        <taxon>Rhizobiaceae</taxon>
        <taxon>Rhizobium/Agrobacterium group</taxon>
        <taxon>Agrobacterium</taxon>
    </lineage>
</organism>
<evidence type="ECO:0000313" key="2">
    <source>
        <dbReference type="EMBL" id="KJF70617.1"/>
    </source>
</evidence>
<dbReference type="InterPro" id="IPR029069">
    <property type="entry name" value="HotDog_dom_sf"/>
</dbReference>
<keyword evidence="3" id="KW-1185">Reference proteome</keyword>